<dbReference type="Proteomes" id="UP001596505">
    <property type="component" value="Unassembled WGS sequence"/>
</dbReference>
<organism evidence="1 2">
    <name type="scientific">Scopulibacillus cellulosilyticus</name>
    <dbReference type="NCBI Taxonomy" id="2665665"/>
    <lineage>
        <taxon>Bacteria</taxon>
        <taxon>Bacillati</taxon>
        <taxon>Bacillota</taxon>
        <taxon>Bacilli</taxon>
        <taxon>Bacillales</taxon>
        <taxon>Sporolactobacillaceae</taxon>
        <taxon>Scopulibacillus</taxon>
    </lineage>
</organism>
<dbReference type="EMBL" id="JBHTCO010000015">
    <property type="protein sequence ID" value="MFC7393808.1"/>
    <property type="molecule type" value="Genomic_DNA"/>
</dbReference>
<protein>
    <submittedName>
        <fullName evidence="1">VOC family protein</fullName>
    </submittedName>
</protein>
<accession>A0ABW2PWP6</accession>
<evidence type="ECO:0000313" key="2">
    <source>
        <dbReference type="Proteomes" id="UP001596505"/>
    </source>
</evidence>
<name>A0ABW2PWP6_9BACL</name>
<keyword evidence="2" id="KW-1185">Reference proteome</keyword>
<sequence length="216" mass="25897">MQLFHYHWWTNKVEEMEKFYVNLGFQVMLRVGKYEGEMQTFNSPLKWDDFRHKEITFRIIEMRKGQTNVTFGYGKKDRFDHIGFLVNNNEYKQIINRAEELNWKVNEGERRTFIATPWKIRIELQKRADVITEVKDTMIKTMEIYLPFNDNPKLISYLLGLKVTLESNTEIKMQGKSWSMAFLNESHTKMSKITFLSKEFFDKVDPVNTRLLSVNN</sequence>
<dbReference type="SUPFAM" id="SSF54593">
    <property type="entry name" value="Glyoxalase/Bleomycin resistance protein/Dihydroxybiphenyl dioxygenase"/>
    <property type="match status" value="1"/>
</dbReference>
<dbReference type="Gene3D" id="3.10.180.10">
    <property type="entry name" value="2,3-Dihydroxybiphenyl 1,2-Dioxygenase, domain 1"/>
    <property type="match status" value="1"/>
</dbReference>
<dbReference type="RefSeq" id="WP_380966502.1">
    <property type="nucleotide sequence ID" value="NZ_JBHTCO010000015.1"/>
</dbReference>
<reference evidence="2" key="1">
    <citation type="journal article" date="2019" name="Int. J. Syst. Evol. Microbiol.">
        <title>The Global Catalogue of Microorganisms (GCM) 10K type strain sequencing project: providing services to taxonomists for standard genome sequencing and annotation.</title>
        <authorList>
            <consortium name="The Broad Institute Genomics Platform"/>
            <consortium name="The Broad Institute Genome Sequencing Center for Infectious Disease"/>
            <person name="Wu L."/>
            <person name="Ma J."/>
        </authorList>
    </citation>
    <scope>NUCLEOTIDE SEQUENCE [LARGE SCALE GENOMIC DNA]</scope>
    <source>
        <strain evidence="2">CGMCC 1.16305</strain>
    </source>
</reference>
<dbReference type="InterPro" id="IPR029068">
    <property type="entry name" value="Glyas_Bleomycin-R_OHBP_Dase"/>
</dbReference>
<proteinExistence type="predicted"/>
<comment type="caution">
    <text evidence="1">The sequence shown here is derived from an EMBL/GenBank/DDBJ whole genome shotgun (WGS) entry which is preliminary data.</text>
</comment>
<gene>
    <name evidence="1" type="ORF">ACFQRG_12670</name>
</gene>
<evidence type="ECO:0000313" key="1">
    <source>
        <dbReference type="EMBL" id="MFC7393808.1"/>
    </source>
</evidence>